<gene>
    <name evidence="1" type="ORF">ATO11_03220</name>
</gene>
<dbReference type="Proteomes" id="UP000036938">
    <property type="component" value="Unassembled WGS sequence"/>
</dbReference>
<evidence type="ECO:0000313" key="2">
    <source>
        <dbReference type="Proteomes" id="UP000036938"/>
    </source>
</evidence>
<reference evidence="1 2" key="1">
    <citation type="journal article" date="2015" name="Int. J. Syst. Evol. Microbiol.">
        <title>Aestuariivita atlantica sp. nov., isolated from deep sea sediment of the Atlantic Ocean.</title>
        <authorList>
            <person name="Li G."/>
            <person name="Lai Q."/>
            <person name="Du Y."/>
            <person name="Liu X."/>
            <person name="Sun F."/>
            <person name="Shao Z."/>
        </authorList>
    </citation>
    <scope>NUCLEOTIDE SEQUENCE [LARGE SCALE GENOMIC DNA]</scope>
    <source>
        <strain evidence="1 2">22II-S11-z3</strain>
    </source>
</reference>
<dbReference type="RefSeq" id="WP_050529343.1">
    <property type="nucleotide sequence ID" value="NZ_AQQZ01000001.1"/>
</dbReference>
<keyword evidence="2" id="KW-1185">Reference proteome</keyword>
<organism evidence="1 2">
    <name type="scientific">Pseudaestuariivita atlantica</name>
    <dbReference type="NCBI Taxonomy" id="1317121"/>
    <lineage>
        <taxon>Bacteria</taxon>
        <taxon>Pseudomonadati</taxon>
        <taxon>Pseudomonadota</taxon>
        <taxon>Alphaproteobacteria</taxon>
        <taxon>Rhodobacterales</taxon>
        <taxon>Paracoccaceae</taxon>
        <taxon>Pseudaestuariivita</taxon>
    </lineage>
</organism>
<name>A0A0L1JV01_9RHOB</name>
<evidence type="ECO:0000313" key="1">
    <source>
        <dbReference type="EMBL" id="KNG95604.1"/>
    </source>
</evidence>
<dbReference type="EMBL" id="AQQZ01000001">
    <property type="protein sequence ID" value="KNG95604.1"/>
    <property type="molecule type" value="Genomic_DNA"/>
</dbReference>
<sequence>MTNTVAYSLAALIGLAIAADVVLNDGTALLFLAKKFSDLLYVVAFWR</sequence>
<protein>
    <submittedName>
        <fullName evidence="1">Glyceraldehyde-3-phosphate dehydrogenase</fullName>
    </submittedName>
</protein>
<dbReference type="AlphaFoldDB" id="A0A0L1JV01"/>
<accession>A0A0L1JV01</accession>
<dbReference type="STRING" id="1317121.ATO11_03220"/>
<proteinExistence type="predicted"/>
<comment type="caution">
    <text evidence="1">The sequence shown here is derived from an EMBL/GenBank/DDBJ whole genome shotgun (WGS) entry which is preliminary data.</text>
</comment>